<protein>
    <submittedName>
        <fullName evidence="2">DUF1835 domain-containing protein</fullName>
    </submittedName>
</protein>
<dbReference type="KEGG" id="kpul:GXN76_02450"/>
<proteinExistence type="predicted"/>
<accession>A0A7D3XH97</accession>
<dbReference type="EMBL" id="CP048104">
    <property type="protein sequence ID" value="QKG83444.1"/>
    <property type="molecule type" value="Genomic_DNA"/>
</dbReference>
<name>A0A7D3XH97_9BACL</name>
<dbReference type="RefSeq" id="WP_173220190.1">
    <property type="nucleotide sequence ID" value="NZ_CP048104.1"/>
</dbReference>
<gene>
    <name evidence="2" type="ORF">GXN76_02450</name>
</gene>
<sequence>MIHLVNGDSLGEKLRDCDEIEGEVFVWREMYDWGPLSQEWSISEQLERRASFFEERIGLPQEQMLMMGRYQEQRLNMLPYSSHVVLWFEPDRCGQMLFLYLVSRLHRLGITRMEMVRGSYKNKVMDWGEAACEELQQWFRHRVPINDQQQKQAVSALWAYQSANPQALIRWMEENPPLLPDVHTAFRTHLDYYPSVENGLNKVEELTLRLIHEGVTCFTDLFSQVSTSRLQDGLTDIHFAALLNELGVTGKALIQIDGAITGDEKSYLTLTTLGHEVLKGKEDRIHTVGIDWWLGGVHLTDGSWRRSPGDEMIRIVPGRTH</sequence>
<dbReference type="Pfam" id="PF08874">
    <property type="entry name" value="DUF1835"/>
    <property type="match status" value="1"/>
</dbReference>
<evidence type="ECO:0000259" key="1">
    <source>
        <dbReference type="Pfam" id="PF08874"/>
    </source>
</evidence>
<dbReference type="Proteomes" id="UP000503088">
    <property type="component" value="Chromosome"/>
</dbReference>
<reference evidence="2 3" key="1">
    <citation type="submission" date="2020-01" db="EMBL/GenBank/DDBJ databases">
        <authorList>
            <person name="Gulvik C.A."/>
            <person name="Batra D.G."/>
        </authorList>
    </citation>
    <scope>NUCLEOTIDE SEQUENCE [LARGE SCALE GENOMIC DNA]</scope>
    <source>
        <strain evidence="2 3">W9323</strain>
    </source>
</reference>
<dbReference type="InterPro" id="IPR014973">
    <property type="entry name" value="DUF1835"/>
</dbReference>
<organism evidence="2 3">
    <name type="scientific">Kroppenstedtia pulmonis</name>
    <dbReference type="NCBI Taxonomy" id="1380685"/>
    <lineage>
        <taxon>Bacteria</taxon>
        <taxon>Bacillati</taxon>
        <taxon>Bacillota</taxon>
        <taxon>Bacilli</taxon>
        <taxon>Bacillales</taxon>
        <taxon>Thermoactinomycetaceae</taxon>
        <taxon>Kroppenstedtia</taxon>
    </lineage>
</organism>
<evidence type="ECO:0000313" key="2">
    <source>
        <dbReference type="EMBL" id="QKG83444.1"/>
    </source>
</evidence>
<keyword evidence="3" id="KW-1185">Reference proteome</keyword>
<evidence type="ECO:0000313" key="3">
    <source>
        <dbReference type="Proteomes" id="UP000503088"/>
    </source>
</evidence>
<feature type="domain" description="DUF1835" evidence="1">
    <location>
        <begin position="2"/>
        <end position="108"/>
    </location>
</feature>
<dbReference type="AlphaFoldDB" id="A0A7D3XH97"/>